<reference evidence="1 2" key="1">
    <citation type="journal article" date="2018" name="Nat. Biotechnol.">
        <title>A standardized bacterial taxonomy based on genome phylogeny substantially revises the tree of life.</title>
        <authorList>
            <person name="Parks D.H."/>
            <person name="Chuvochina M."/>
            <person name="Waite D.W."/>
            <person name="Rinke C."/>
            <person name="Skarshewski A."/>
            <person name="Chaumeil P.A."/>
            <person name="Hugenholtz P."/>
        </authorList>
    </citation>
    <scope>NUCLEOTIDE SEQUENCE [LARGE SCALE GENOMIC DNA]</scope>
    <source>
        <strain evidence="1">UBA9667</strain>
    </source>
</reference>
<protein>
    <submittedName>
        <fullName evidence="1">Uncharacterized protein</fullName>
    </submittedName>
</protein>
<organism evidence="1 2">
    <name type="scientific">Bacteroides graminisolvens</name>
    <dbReference type="NCBI Taxonomy" id="477666"/>
    <lineage>
        <taxon>Bacteria</taxon>
        <taxon>Pseudomonadati</taxon>
        <taxon>Bacteroidota</taxon>
        <taxon>Bacteroidia</taxon>
        <taxon>Bacteroidales</taxon>
        <taxon>Bacteroidaceae</taxon>
        <taxon>Bacteroides</taxon>
    </lineage>
</organism>
<comment type="caution">
    <text evidence="1">The sequence shown here is derived from an EMBL/GenBank/DDBJ whole genome shotgun (WGS) entry which is preliminary data.</text>
</comment>
<evidence type="ECO:0000313" key="2">
    <source>
        <dbReference type="Proteomes" id="UP000263098"/>
    </source>
</evidence>
<dbReference type="Proteomes" id="UP000263098">
    <property type="component" value="Unassembled WGS sequence"/>
</dbReference>
<accession>A0A3D2SC50</accession>
<proteinExistence type="predicted"/>
<gene>
    <name evidence="1" type="ORF">DHW31_00025</name>
</gene>
<name>A0A3D2SC50_9BACE</name>
<sequence>MIRNFLADFGNTSQTVRLASCFNEEVGHPSLPPSLLNASIEVYNGDPRIALVKPDGVHAVSAYFLPWGADTGSYIDLPNNTNGRNLFLTAELSGCYVGVQVTNNGFRVRHYNFQDPITDVSDFERYNNAQQTHWLVPDKDNNRALFDNSNIPHSFYANYSVNNPAVLWGEYAANRWTFYYQVPNDTTVHIFV</sequence>
<evidence type="ECO:0000313" key="1">
    <source>
        <dbReference type="EMBL" id="HCK23168.1"/>
    </source>
</evidence>
<dbReference type="EMBL" id="DPVG01000002">
    <property type="protein sequence ID" value="HCK23168.1"/>
    <property type="molecule type" value="Genomic_DNA"/>
</dbReference>
<dbReference type="AlphaFoldDB" id="A0A3D2SC50"/>